<feature type="signal peptide" evidence="2">
    <location>
        <begin position="1"/>
        <end position="21"/>
    </location>
</feature>
<dbReference type="InterPro" id="IPR011990">
    <property type="entry name" value="TPR-like_helical_dom_sf"/>
</dbReference>
<feature type="chain" id="PRO_5006389155" evidence="2">
    <location>
        <begin position="22"/>
        <end position="292"/>
    </location>
</feature>
<evidence type="ECO:0000313" key="3">
    <source>
        <dbReference type="EMBL" id="KRG28592.1"/>
    </source>
</evidence>
<dbReference type="STRING" id="270918.APR42_07405"/>
<name>A0A0Q9Z6U2_9FLAO</name>
<dbReference type="InterPro" id="IPR019734">
    <property type="entry name" value="TPR_rpt"/>
</dbReference>
<dbReference type="AlphaFoldDB" id="A0A0Q9Z6U2"/>
<keyword evidence="1" id="KW-0802">TPR repeat</keyword>
<dbReference type="Proteomes" id="UP000051643">
    <property type="component" value="Unassembled WGS sequence"/>
</dbReference>
<gene>
    <name evidence="3" type="ORF">APR42_07405</name>
</gene>
<dbReference type="OrthoDB" id="1416278at2"/>
<evidence type="ECO:0000256" key="1">
    <source>
        <dbReference type="PROSITE-ProRule" id="PRU00339"/>
    </source>
</evidence>
<organism evidence="3 4">
    <name type="scientific">Salegentibacter mishustinae</name>
    <dbReference type="NCBI Taxonomy" id="270918"/>
    <lineage>
        <taxon>Bacteria</taxon>
        <taxon>Pseudomonadati</taxon>
        <taxon>Bacteroidota</taxon>
        <taxon>Flavobacteriia</taxon>
        <taxon>Flavobacteriales</taxon>
        <taxon>Flavobacteriaceae</taxon>
        <taxon>Salegentibacter</taxon>
    </lineage>
</organism>
<sequence>MTRYIVTFLLFALCFSPYVGAQSNFEIGEKFLNQNEIKKAKSVFKEFPNDLKALEYLGDIAGFEKRWDDAINYYEKLLEIKPDSPRYNFKLGGAMGMKALEISKLKAALMIGDIKTYLNKAAELDRNHAEARRVLVELYMQLPAILGGSKDVAEKFKAELHNINKVDAYLAEAYIHKYEGNEELMEIAVKNALQQALDNKKLVERNYLNYELGERAAALKIMPDAAIYFLQEYAENYNYKDLKSPAWAHYYIAQIQASQNNQDKALTHVNKALASKFNFPEAEKLKRQILEM</sequence>
<dbReference type="EMBL" id="LKTP01000023">
    <property type="protein sequence ID" value="KRG28592.1"/>
    <property type="molecule type" value="Genomic_DNA"/>
</dbReference>
<accession>A0A0Q9Z6U2</accession>
<dbReference type="SMART" id="SM00028">
    <property type="entry name" value="TPR"/>
    <property type="match status" value="3"/>
</dbReference>
<evidence type="ECO:0000313" key="4">
    <source>
        <dbReference type="Proteomes" id="UP000051643"/>
    </source>
</evidence>
<reference evidence="3" key="1">
    <citation type="submission" date="2015-10" db="EMBL/GenBank/DDBJ databases">
        <title>Draft genome sequence of Salegentibacter mishustinae KCTC 12263.</title>
        <authorList>
            <person name="Lin W."/>
            <person name="Zheng Q."/>
        </authorList>
    </citation>
    <scope>NUCLEOTIDE SEQUENCE [LARGE SCALE GENOMIC DNA]</scope>
    <source>
        <strain evidence="3">KCTC 12263</strain>
    </source>
</reference>
<evidence type="ECO:0000256" key="2">
    <source>
        <dbReference type="SAM" id="SignalP"/>
    </source>
</evidence>
<dbReference type="RefSeq" id="WP_057482254.1">
    <property type="nucleotide sequence ID" value="NZ_BMWR01000001.1"/>
</dbReference>
<dbReference type="Gene3D" id="1.25.40.10">
    <property type="entry name" value="Tetratricopeptide repeat domain"/>
    <property type="match status" value="1"/>
</dbReference>
<proteinExistence type="predicted"/>
<keyword evidence="2" id="KW-0732">Signal</keyword>
<keyword evidence="4" id="KW-1185">Reference proteome</keyword>
<feature type="repeat" description="TPR" evidence="1">
    <location>
        <begin position="51"/>
        <end position="84"/>
    </location>
</feature>
<comment type="caution">
    <text evidence="3">The sequence shown here is derived from an EMBL/GenBank/DDBJ whole genome shotgun (WGS) entry which is preliminary data.</text>
</comment>
<dbReference type="PROSITE" id="PS50005">
    <property type="entry name" value="TPR"/>
    <property type="match status" value="1"/>
</dbReference>
<dbReference type="SUPFAM" id="SSF48452">
    <property type="entry name" value="TPR-like"/>
    <property type="match status" value="1"/>
</dbReference>
<protein>
    <submittedName>
        <fullName evidence="3">Uncharacterized protein</fullName>
    </submittedName>
</protein>